<keyword evidence="9 12" id="KW-0808">Transferase</keyword>
<dbReference type="PIRSF" id="PIRSF006250">
    <property type="entry name" value="NadC_ModD"/>
    <property type="match status" value="1"/>
</dbReference>
<dbReference type="SUPFAM" id="SSF54675">
    <property type="entry name" value="Nicotinate/Quinolinate PRTase N-terminal domain-like"/>
    <property type="match status" value="1"/>
</dbReference>
<evidence type="ECO:0000256" key="3">
    <source>
        <dbReference type="ARBA" id="ARBA00009400"/>
    </source>
</evidence>
<dbReference type="PANTHER" id="PTHR32179">
    <property type="entry name" value="NICOTINATE-NUCLEOTIDE PYROPHOSPHORYLASE [CARBOXYLATING]"/>
    <property type="match status" value="1"/>
</dbReference>
<evidence type="ECO:0000313" key="16">
    <source>
        <dbReference type="RefSeq" id="XP_005102473.1"/>
    </source>
</evidence>
<dbReference type="Gene3D" id="3.20.20.70">
    <property type="entry name" value="Aldolase class I"/>
    <property type="match status" value="1"/>
</dbReference>
<dbReference type="Pfam" id="PF01729">
    <property type="entry name" value="QRPTase_C"/>
    <property type="match status" value="1"/>
</dbReference>
<keyword evidence="8 12" id="KW-0328">Glycosyltransferase</keyword>
<evidence type="ECO:0000256" key="11">
    <source>
        <dbReference type="ARBA" id="ARBA00047445"/>
    </source>
</evidence>
<evidence type="ECO:0000256" key="9">
    <source>
        <dbReference type="ARBA" id="ARBA00022679"/>
    </source>
</evidence>
<evidence type="ECO:0000256" key="10">
    <source>
        <dbReference type="ARBA" id="ARBA00033102"/>
    </source>
</evidence>
<evidence type="ECO:0000256" key="6">
    <source>
        <dbReference type="ARBA" id="ARBA00020990"/>
    </source>
</evidence>
<dbReference type="Pfam" id="PF02749">
    <property type="entry name" value="QRPTase_N"/>
    <property type="match status" value="1"/>
</dbReference>
<dbReference type="Proteomes" id="UP000694888">
    <property type="component" value="Unplaced"/>
</dbReference>
<dbReference type="InterPro" id="IPR002638">
    <property type="entry name" value="Quinolinate_PRibosylTrfase_C"/>
</dbReference>
<organism evidence="15 16">
    <name type="scientific">Aplysia californica</name>
    <name type="common">California sea hare</name>
    <dbReference type="NCBI Taxonomy" id="6500"/>
    <lineage>
        <taxon>Eukaryota</taxon>
        <taxon>Metazoa</taxon>
        <taxon>Spiralia</taxon>
        <taxon>Lophotrochozoa</taxon>
        <taxon>Mollusca</taxon>
        <taxon>Gastropoda</taxon>
        <taxon>Heterobranchia</taxon>
        <taxon>Euthyneura</taxon>
        <taxon>Tectipleura</taxon>
        <taxon>Aplysiida</taxon>
        <taxon>Aplysioidea</taxon>
        <taxon>Aplysiidae</taxon>
        <taxon>Aplysia</taxon>
    </lineage>
</organism>
<dbReference type="InterPro" id="IPR013785">
    <property type="entry name" value="Aldolase_TIM"/>
</dbReference>
<accession>A0ABM0JVF3</accession>
<dbReference type="NCBIfam" id="TIGR00078">
    <property type="entry name" value="nadC"/>
    <property type="match status" value="1"/>
</dbReference>
<evidence type="ECO:0000256" key="1">
    <source>
        <dbReference type="ARBA" id="ARBA00003237"/>
    </source>
</evidence>
<sequence length="321" mass="35110">MASLRSGSKSTSSSLSDDAVLRKVYNLSLYHILTPTSLKHLVREWFKEDTPSFDYAGFVVGEKEETAVILMKEAGVFAGKPFVDAIFKELDCLVEWHVEEGEYIEPIKTIATVTGKVRHLLLGERVALNCITRASGIATMARRLAKIASRRGWSGEVAGTRKTTPGFRLVEKYALLVGGVSTHRHDLSSMIMLKDNHIWTAGSITQAVKDARVVGGFSTKIEVECRSVQEATEAAQAGSEIVMLDNFSPEAAEQAAKELKSQFPSLIIEISGGITEENLANYCVDNVDVISVGKLTQGYKTIDLSFKIRKAGKDPSNPQVQ</sequence>
<dbReference type="RefSeq" id="XP_005102473.1">
    <property type="nucleotide sequence ID" value="XM_005102416.3"/>
</dbReference>
<feature type="domain" description="Quinolinate phosphoribosyl transferase C-terminal" evidence="13">
    <location>
        <begin position="137"/>
        <end position="306"/>
    </location>
</feature>
<evidence type="ECO:0000259" key="14">
    <source>
        <dbReference type="Pfam" id="PF02749"/>
    </source>
</evidence>
<reference evidence="16" key="1">
    <citation type="submission" date="2025-08" db="UniProtKB">
        <authorList>
            <consortium name="RefSeq"/>
        </authorList>
    </citation>
    <scope>IDENTIFICATION</scope>
</reference>
<dbReference type="InterPro" id="IPR036068">
    <property type="entry name" value="Nicotinate_pribotase-like_C"/>
</dbReference>
<comment type="pathway">
    <text evidence="2 12">Cofactor biosynthesis; NAD(+) biosynthesis; nicotinate D-ribonucleotide from quinolinate: step 1/1.</text>
</comment>
<dbReference type="CDD" id="cd01572">
    <property type="entry name" value="QPRTase"/>
    <property type="match status" value="1"/>
</dbReference>
<dbReference type="InterPro" id="IPR022412">
    <property type="entry name" value="Quinolinate_PRibosylTrfase_N"/>
</dbReference>
<evidence type="ECO:0000256" key="4">
    <source>
        <dbReference type="ARBA" id="ARBA00011218"/>
    </source>
</evidence>
<dbReference type="GeneID" id="101850735"/>
<feature type="domain" description="Quinolinate phosphoribosyl transferase N-terminal" evidence="14">
    <location>
        <begin position="61"/>
        <end position="135"/>
    </location>
</feature>
<dbReference type="PANTHER" id="PTHR32179:SF3">
    <property type="entry name" value="NICOTINATE-NUCLEOTIDE PYROPHOSPHORYLASE [CARBOXYLATING]"/>
    <property type="match status" value="1"/>
</dbReference>
<proteinExistence type="inferred from homology"/>
<dbReference type="Gene3D" id="3.90.1170.20">
    <property type="entry name" value="Quinolinate phosphoribosyl transferase, N-terminal domain"/>
    <property type="match status" value="1"/>
</dbReference>
<comment type="function">
    <text evidence="1 12">Involved in the catabolism of quinolinic acid (QA).</text>
</comment>
<evidence type="ECO:0000313" key="15">
    <source>
        <dbReference type="Proteomes" id="UP000694888"/>
    </source>
</evidence>
<evidence type="ECO:0000259" key="13">
    <source>
        <dbReference type="Pfam" id="PF01729"/>
    </source>
</evidence>
<keyword evidence="15" id="KW-1185">Reference proteome</keyword>
<name>A0ABM0JVF3_APLCA</name>
<evidence type="ECO:0000256" key="7">
    <source>
        <dbReference type="ARBA" id="ARBA00022642"/>
    </source>
</evidence>
<dbReference type="InterPro" id="IPR004393">
    <property type="entry name" value="NadC"/>
</dbReference>
<comment type="catalytic activity">
    <reaction evidence="11 12">
        <text>nicotinate beta-D-ribonucleotide + CO2 + diphosphate = quinolinate + 5-phospho-alpha-D-ribose 1-diphosphate + 2 H(+)</text>
        <dbReference type="Rhea" id="RHEA:12733"/>
        <dbReference type="ChEBI" id="CHEBI:15378"/>
        <dbReference type="ChEBI" id="CHEBI:16526"/>
        <dbReference type="ChEBI" id="CHEBI:29959"/>
        <dbReference type="ChEBI" id="CHEBI:33019"/>
        <dbReference type="ChEBI" id="CHEBI:57502"/>
        <dbReference type="ChEBI" id="CHEBI:58017"/>
        <dbReference type="EC" id="2.4.2.19"/>
    </reaction>
</comment>
<comment type="similarity">
    <text evidence="3 12">Belongs to the NadC/ModD family.</text>
</comment>
<protein>
    <recommendedName>
        <fullName evidence="6 12">Nicotinate-nucleotide pyrophosphorylase [carboxylating]</fullName>
        <ecNumber evidence="5 12">2.4.2.19</ecNumber>
    </recommendedName>
    <alternativeName>
        <fullName evidence="10 12">Quinolinate phosphoribosyltransferase [decarboxylating]</fullName>
    </alternativeName>
</protein>
<evidence type="ECO:0000256" key="5">
    <source>
        <dbReference type="ARBA" id="ARBA00011944"/>
    </source>
</evidence>
<evidence type="ECO:0000256" key="8">
    <source>
        <dbReference type="ARBA" id="ARBA00022676"/>
    </source>
</evidence>
<gene>
    <name evidence="16" type="primary">LOC101850735</name>
</gene>
<evidence type="ECO:0000256" key="2">
    <source>
        <dbReference type="ARBA" id="ARBA00004893"/>
    </source>
</evidence>
<comment type="subunit">
    <text evidence="4 12">Hexamer formed by 3 homodimers.</text>
</comment>
<dbReference type="EC" id="2.4.2.19" evidence="5 12"/>
<dbReference type="InterPro" id="IPR037128">
    <property type="entry name" value="Quinolinate_PRibosylTase_N_sf"/>
</dbReference>
<evidence type="ECO:0000256" key="12">
    <source>
        <dbReference type="PIRNR" id="PIRNR006250"/>
    </source>
</evidence>
<dbReference type="InterPro" id="IPR027277">
    <property type="entry name" value="NadC/ModD"/>
</dbReference>
<keyword evidence="7 12" id="KW-0662">Pyridine nucleotide biosynthesis</keyword>
<dbReference type="SUPFAM" id="SSF51690">
    <property type="entry name" value="Nicotinate/Quinolinate PRTase C-terminal domain-like"/>
    <property type="match status" value="1"/>
</dbReference>